<dbReference type="InterPro" id="IPR036457">
    <property type="entry name" value="PPM-type-like_dom_sf"/>
</dbReference>
<organism evidence="4 5">
    <name type="scientific">Magnetovibrio blakemorei</name>
    <dbReference type="NCBI Taxonomy" id="28181"/>
    <lineage>
        <taxon>Bacteria</taxon>
        <taxon>Pseudomonadati</taxon>
        <taxon>Pseudomonadota</taxon>
        <taxon>Alphaproteobacteria</taxon>
        <taxon>Rhodospirillales</taxon>
        <taxon>Magnetovibrionaceae</taxon>
        <taxon>Magnetovibrio</taxon>
    </lineage>
</organism>
<dbReference type="RefSeq" id="WP_069957981.1">
    <property type="nucleotide sequence ID" value="NZ_MCGG01000025.1"/>
</dbReference>
<dbReference type="InterPro" id="IPR029016">
    <property type="entry name" value="GAF-like_dom_sf"/>
</dbReference>
<protein>
    <recommendedName>
        <fullName evidence="6">PPM-type phosphatase domain-containing protein</fullName>
    </recommendedName>
</protein>
<dbReference type="GO" id="GO:0016791">
    <property type="term" value="F:phosphatase activity"/>
    <property type="evidence" value="ECO:0007669"/>
    <property type="project" value="TreeGrafter"/>
</dbReference>
<dbReference type="CDD" id="cd16936">
    <property type="entry name" value="HATPase_RsbW-like"/>
    <property type="match status" value="1"/>
</dbReference>
<evidence type="ECO:0000313" key="5">
    <source>
        <dbReference type="Proteomes" id="UP000095347"/>
    </source>
</evidence>
<dbReference type="Gene3D" id="3.60.40.10">
    <property type="entry name" value="PPM-type phosphatase domain"/>
    <property type="match status" value="1"/>
</dbReference>
<dbReference type="InterPro" id="IPR036890">
    <property type="entry name" value="HATPase_C_sf"/>
</dbReference>
<feature type="domain" description="GAF" evidence="2">
    <location>
        <begin position="20"/>
        <end position="170"/>
    </location>
</feature>
<dbReference type="PANTHER" id="PTHR43156">
    <property type="entry name" value="STAGE II SPORULATION PROTEIN E-RELATED"/>
    <property type="match status" value="1"/>
</dbReference>
<dbReference type="SMART" id="SM00331">
    <property type="entry name" value="PP2C_SIG"/>
    <property type="match status" value="1"/>
</dbReference>
<sequence>MNEPLELLVEIGRHFAATLDIEATMSLALKRIAHLMAAEGGALFLLEGDLDGGQLVCRASHGPVDVRGLSIPAGTGIVGRSVANNAPEMVWDVQNDPHFNKSLDKQFDFTTRSILCVPLSVKDEILGALEMVNKSGGDALFTQEDLTLLEALAGSAALAISNARMAGELAEKEVMRRELALAAEIQRGLLPAPAGEDFPVCGVNRPARVVSGDFFDYFTLYDGRIAFTLADVSGKGMNAALLMAKTASLFRCLGKEDLRPGRLLQRINAEVCETSLRGMFVTMVAGIYDPTTGRLVLANAGHEPPLLHSTDDQFQALEATAPPVGIPPELTGGGPVPEEVIYLEGGSLYIFTDGATEGYVEPGVELGADGFKAMVQSGVAAGQSAQTRIDAIADCLTKDGVVLRDDITVLVIDDAKPLQERLKRGDNTALKVVKRDQAMGENGEDSVFEGSLCALTVPARAESLKLVRRAVSETSTACGFSHEQCQDLVLAVDEACQNVVRHAYGGGDRGGQGNQSQGDIAVDLRREKGSFVILIRDYAPAVDVKKIKPRDLDDVRPGGLGVHFIREVMDTVEHLPPPDGQGNLLRLIKAI</sequence>
<dbReference type="PANTHER" id="PTHR43156:SF2">
    <property type="entry name" value="STAGE II SPORULATION PROTEIN E"/>
    <property type="match status" value="1"/>
</dbReference>
<dbReference type="Pfam" id="PF13581">
    <property type="entry name" value="HATPase_c_2"/>
    <property type="match status" value="1"/>
</dbReference>
<dbReference type="Gene3D" id="3.30.565.10">
    <property type="entry name" value="Histidine kinase-like ATPase, C-terminal domain"/>
    <property type="match status" value="1"/>
</dbReference>
<dbReference type="Pfam" id="PF01590">
    <property type="entry name" value="GAF"/>
    <property type="match status" value="1"/>
</dbReference>
<dbReference type="EMBL" id="MCGG01000025">
    <property type="protein sequence ID" value="OEJ67152.1"/>
    <property type="molecule type" value="Genomic_DNA"/>
</dbReference>
<dbReference type="Gene3D" id="3.30.450.40">
    <property type="match status" value="1"/>
</dbReference>
<dbReference type="Pfam" id="PF07228">
    <property type="entry name" value="SpoIIE"/>
    <property type="match status" value="1"/>
</dbReference>
<keyword evidence="1" id="KW-0378">Hydrolase</keyword>
<evidence type="ECO:0008006" key="6">
    <source>
        <dbReference type="Google" id="ProtNLM"/>
    </source>
</evidence>
<dbReference type="AlphaFoldDB" id="A0A1E5Q7Y4"/>
<reference evidence="5" key="1">
    <citation type="submission" date="2016-07" db="EMBL/GenBank/DDBJ databases">
        <authorList>
            <person name="Florea S."/>
            <person name="Webb J.S."/>
            <person name="Jaromczyk J."/>
            <person name="Schardl C.L."/>
        </authorList>
    </citation>
    <scope>NUCLEOTIDE SEQUENCE [LARGE SCALE GENOMIC DNA]</scope>
    <source>
        <strain evidence="5">MV-1</strain>
    </source>
</reference>
<evidence type="ECO:0000313" key="4">
    <source>
        <dbReference type="EMBL" id="OEJ67152.1"/>
    </source>
</evidence>
<evidence type="ECO:0000259" key="2">
    <source>
        <dbReference type="SMART" id="SM00065"/>
    </source>
</evidence>
<dbReference type="Proteomes" id="UP000095347">
    <property type="component" value="Unassembled WGS sequence"/>
</dbReference>
<dbReference type="InterPro" id="IPR001932">
    <property type="entry name" value="PPM-type_phosphatase-like_dom"/>
</dbReference>
<dbReference type="InterPro" id="IPR003018">
    <property type="entry name" value="GAF"/>
</dbReference>
<evidence type="ECO:0000256" key="1">
    <source>
        <dbReference type="ARBA" id="ARBA00022801"/>
    </source>
</evidence>
<feature type="domain" description="PPM-type phosphatase" evidence="3">
    <location>
        <begin position="198"/>
        <end position="414"/>
    </location>
</feature>
<dbReference type="SUPFAM" id="SSF55781">
    <property type="entry name" value="GAF domain-like"/>
    <property type="match status" value="1"/>
</dbReference>
<name>A0A1E5Q7Y4_9PROT</name>
<dbReference type="InterPro" id="IPR052016">
    <property type="entry name" value="Bact_Sigma-Reg"/>
</dbReference>
<dbReference type="STRING" id="28181.BEN30_10270"/>
<gene>
    <name evidence="4" type="ORF">BEN30_10270</name>
</gene>
<accession>A0A1E5Q7Y4</accession>
<dbReference type="InterPro" id="IPR003594">
    <property type="entry name" value="HATPase_dom"/>
</dbReference>
<comment type="caution">
    <text evidence="4">The sequence shown here is derived from an EMBL/GenBank/DDBJ whole genome shotgun (WGS) entry which is preliminary data.</text>
</comment>
<dbReference type="SMART" id="SM00065">
    <property type="entry name" value="GAF"/>
    <property type="match status" value="1"/>
</dbReference>
<evidence type="ECO:0000259" key="3">
    <source>
        <dbReference type="SMART" id="SM00331"/>
    </source>
</evidence>
<proteinExistence type="predicted"/>
<keyword evidence="5" id="KW-1185">Reference proteome</keyword>